<feature type="region of interest" description="Disordered" evidence="5">
    <location>
        <begin position="89"/>
        <end position="116"/>
    </location>
</feature>
<keyword evidence="3" id="KW-0347">Helicase</keyword>
<dbReference type="EMBL" id="JAGPXD010000002">
    <property type="protein sequence ID" value="KAH7367720.1"/>
    <property type="molecule type" value="Genomic_DNA"/>
</dbReference>
<dbReference type="Proteomes" id="UP000813385">
    <property type="component" value="Unassembled WGS sequence"/>
</dbReference>
<feature type="region of interest" description="Disordered" evidence="5">
    <location>
        <begin position="1"/>
        <end position="62"/>
    </location>
</feature>
<protein>
    <submittedName>
        <fullName evidence="7">P-loop containing nucleoside triphosphate hydrolase protein</fullName>
    </submittedName>
</protein>
<gene>
    <name evidence="7" type="ORF">B0T11DRAFT_316102</name>
</gene>
<evidence type="ECO:0000256" key="1">
    <source>
        <dbReference type="ARBA" id="ARBA00022741"/>
    </source>
</evidence>
<dbReference type="SUPFAM" id="SSF52540">
    <property type="entry name" value="P-loop containing nucleoside triphosphate hydrolases"/>
    <property type="match status" value="1"/>
</dbReference>
<keyword evidence="1" id="KW-0547">Nucleotide-binding</keyword>
<organism evidence="7 8">
    <name type="scientific">Plectosphaerella cucumerina</name>
    <dbReference type="NCBI Taxonomy" id="40658"/>
    <lineage>
        <taxon>Eukaryota</taxon>
        <taxon>Fungi</taxon>
        <taxon>Dikarya</taxon>
        <taxon>Ascomycota</taxon>
        <taxon>Pezizomycotina</taxon>
        <taxon>Sordariomycetes</taxon>
        <taxon>Hypocreomycetidae</taxon>
        <taxon>Glomerellales</taxon>
        <taxon>Plectosphaerellaceae</taxon>
        <taxon>Plectosphaerella</taxon>
    </lineage>
</organism>
<keyword evidence="2 7" id="KW-0378">Hydrolase</keyword>
<dbReference type="PANTHER" id="PTHR43788">
    <property type="entry name" value="DNA2/NAM7 HELICASE FAMILY MEMBER"/>
    <property type="match status" value="1"/>
</dbReference>
<dbReference type="InterPro" id="IPR041679">
    <property type="entry name" value="DNA2/NAM7-like_C"/>
</dbReference>
<dbReference type="InterPro" id="IPR027417">
    <property type="entry name" value="P-loop_NTPase"/>
</dbReference>
<dbReference type="Pfam" id="PF13087">
    <property type="entry name" value="AAA_12"/>
    <property type="match status" value="1"/>
</dbReference>
<dbReference type="InterPro" id="IPR050534">
    <property type="entry name" value="Coronavir_polyprotein_1ab"/>
</dbReference>
<dbReference type="GO" id="GO:0016787">
    <property type="term" value="F:hydrolase activity"/>
    <property type="evidence" value="ECO:0007669"/>
    <property type="project" value="UniProtKB-KW"/>
</dbReference>
<keyword evidence="4" id="KW-0067">ATP-binding</keyword>
<evidence type="ECO:0000256" key="4">
    <source>
        <dbReference type="ARBA" id="ARBA00022840"/>
    </source>
</evidence>
<comment type="caution">
    <text evidence="7">The sequence shown here is derived from an EMBL/GenBank/DDBJ whole genome shotgun (WGS) entry which is preliminary data.</text>
</comment>
<dbReference type="PANTHER" id="PTHR43788:SF8">
    <property type="entry name" value="DNA-BINDING PROTEIN SMUBP-2"/>
    <property type="match status" value="1"/>
</dbReference>
<keyword evidence="8" id="KW-1185">Reference proteome</keyword>
<evidence type="ECO:0000313" key="8">
    <source>
        <dbReference type="Proteomes" id="UP000813385"/>
    </source>
</evidence>
<feature type="domain" description="DNA2/NAM7 helicase-like C-terminal" evidence="6">
    <location>
        <begin position="878"/>
        <end position="1084"/>
    </location>
</feature>
<dbReference type="GO" id="GO:0005524">
    <property type="term" value="F:ATP binding"/>
    <property type="evidence" value="ECO:0007669"/>
    <property type="project" value="UniProtKB-KW"/>
</dbReference>
<reference evidence="7" key="1">
    <citation type="journal article" date="2021" name="Nat. Commun.">
        <title>Genetic determinants of endophytism in the Arabidopsis root mycobiome.</title>
        <authorList>
            <person name="Mesny F."/>
            <person name="Miyauchi S."/>
            <person name="Thiergart T."/>
            <person name="Pickel B."/>
            <person name="Atanasova L."/>
            <person name="Karlsson M."/>
            <person name="Huettel B."/>
            <person name="Barry K.W."/>
            <person name="Haridas S."/>
            <person name="Chen C."/>
            <person name="Bauer D."/>
            <person name="Andreopoulos W."/>
            <person name="Pangilinan J."/>
            <person name="LaButti K."/>
            <person name="Riley R."/>
            <person name="Lipzen A."/>
            <person name="Clum A."/>
            <person name="Drula E."/>
            <person name="Henrissat B."/>
            <person name="Kohler A."/>
            <person name="Grigoriev I.V."/>
            <person name="Martin F.M."/>
            <person name="Hacquard S."/>
        </authorList>
    </citation>
    <scope>NUCLEOTIDE SEQUENCE</scope>
    <source>
        <strain evidence="7">MPI-CAGE-AT-0016</strain>
    </source>
</reference>
<sequence length="1142" mass="125871">MSHPLLHSRPFVMDDNGKAPPHLADRPPASGLGVTLGCALNSPHPSHLDDRPPVSSSGSGVTLGYARIPPRMASSSAISSSAAAPSVAAASPHRSGASLGGSHMTTSPSGAASPHRLGASLGGSLITTPAASPAAAPKFKAVYQECALLLDDDSVPLAGRSCNIPTPTQIGLYFVAAEPLNASAWVGFSLKVPFGHPAQADNENDGFGVSGTYDGATDSVVFGPDRFIMIRFPRGRFDISISSPEPARRALIPHRPQLCTIHVTLHQGAKCEIRKWGIPYKNTADPTLEAIINEDKPFHRGLSLLDIFHRGTQFKIVAMNKEAALSKALKLPPTFTYPYGTEHSWNIERYRSLLNATKSTEQFKQVHQYDDMNSFVAVATQFNVQDVLWLHDAALEMAKYEWPAYFVRVPGDSTFGYVVVATTEVFRQTYKAAFRRFIAQTKMDKTLELNCVIVEYPESIDALQHHGTEAHELVLKAKMPKLADFPGWFKPPKTFSDRATANQHLKLDKARSMLFNRVTMEDRQALHRALMQGVGFFNWMTTLADPNDVTGRPAQRKLPSINFLDVADKEYIASVLDGVAHYDRSRLLGYLRDRPLGLGLITAGAGFGKTQLLASVTLIMQARLGPILCVAPANVAMDNFAERLNRMTAEATTRYNQRKRGGIRRKLVVRGFKSQLECDAFMAILEFPDTPDCWVPRVAGSLDSKWRLELSVTYWLLVVLRSPLVDQLTDVDSKALHSLRSSIDSREDLAPLRKLATREVTKEGFLKLSLSNMGEKVKALMHAIVNAADFLCVASALCENDYKHWKDSFACGLVVDEAANINRADVICAWGNTLLPCILGGDPRQLPPTMMTGEEKDFFGNFIHRLVKDGQISPLEFFVATGMPVYRMHKQLRMAKGMFDMVAKIIYPEAPFTYGPSCEVHLPRFKPGRDLEAFIVDRFRNDPAVQRPLPGHLSPLFVHCEGSHVDLDPRTGQKRSEDQVRVALDFGRDLIRSGMSPDSVIFLSPYAANVKLLEKLKNSPNDYGPDLKACPRACTIDGFQGHEADLTIVVMGMNSRVGPGFTTDRRRLNVLLRRSRSGLVIVGDLSATENLKGASKGTIVVETDKGEKLCVQAKALLSIHRMLRDSGRVATMVCLEKKWQPR</sequence>
<evidence type="ECO:0000259" key="6">
    <source>
        <dbReference type="Pfam" id="PF13087"/>
    </source>
</evidence>
<accession>A0A8K0TM55</accession>
<evidence type="ECO:0000256" key="2">
    <source>
        <dbReference type="ARBA" id="ARBA00022801"/>
    </source>
</evidence>
<dbReference type="GO" id="GO:0043139">
    <property type="term" value="F:5'-3' DNA helicase activity"/>
    <property type="evidence" value="ECO:0007669"/>
    <property type="project" value="TreeGrafter"/>
</dbReference>
<name>A0A8K0TM55_9PEZI</name>
<dbReference type="Pfam" id="PF13245">
    <property type="entry name" value="AAA_19"/>
    <property type="match status" value="1"/>
</dbReference>
<evidence type="ECO:0000313" key="7">
    <source>
        <dbReference type="EMBL" id="KAH7367720.1"/>
    </source>
</evidence>
<proteinExistence type="predicted"/>
<dbReference type="Gene3D" id="3.40.50.300">
    <property type="entry name" value="P-loop containing nucleotide triphosphate hydrolases"/>
    <property type="match status" value="2"/>
</dbReference>
<evidence type="ECO:0000256" key="5">
    <source>
        <dbReference type="SAM" id="MobiDB-lite"/>
    </source>
</evidence>
<evidence type="ECO:0000256" key="3">
    <source>
        <dbReference type="ARBA" id="ARBA00022806"/>
    </source>
</evidence>
<dbReference type="OrthoDB" id="4835297at2759"/>
<dbReference type="AlphaFoldDB" id="A0A8K0TM55"/>